<dbReference type="InterPro" id="IPR036259">
    <property type="entry name" value="MFS_trans_sf"/>
</dbReference>
<reference evidence="9 10" key="1">
    <citation type="submission" date="2025-04" db="UniProtKB">
        <authorList>
            <consortium name="RefSeq"/>
        </authorList>
    </citation>
    <scope>IDENTIFICATION</scope>
</reference>
<dbReference type="Proteomes" id="UP001165740">
    <property type="component" value="Chromosome 12"/>
</dbReference>
<keyword evidence="8" id="KW-1185">Reference proteome</keyword>
<proteinExistence type="inferred from homology"/>
<dbReference type="OrthoDB" id="8904098at2759"/>
<evidence type="ECO:0000256" key="2">
    <source>
        <dbReference type="ARBA" id="ARBA00005982"/>
    </source>
</evidence>
<evidence type="ECO:0000256" key="6">
    <source>
        <dbReference type="ARBA" id="ARBA00023136"/>
    </source>
</evidence>
<feature type="transmembrane region" description="Helical" evidence="7">
    <location>
        <begin position="108"/>
        <end position="129"/>
    </location>
</feature>
<evidence type="ECO:0000313" key="9">
    <source>
        <dbReference type="RefSeq" id="XP_055862172.1"/>
    </source>
</evidence>
<feature type="transmembrane region" description="Helical" evidence="7">
    <location>
        <begin position="192"/>
        <end position="214"/>
    </location>
</feature>
<keyword evidence="3 7" id="KW-0812">Transmembrane</keyword>
<dbReference type="PANTHER" id="PTHR11654">
    <property type="entry name" value="OLIGOPEPTIDE TRANSPORTER-RELATED"/>
    <property type="match status" value="1"/>
</dbReference>
<dbReference type="GO" id="GO:0015833">
    <property type="term" value="P:peptide transport"/>
    <property type="evidence" value="ECO:0007669"/>
    <property type="project" value="UniProtKB-KW"/>
</dbReference>
<feature type="transmembrane region" description="Helical" evidence="7">
    <location>
        <begin position="426"/>
        <end position="446"/>
    </location>
</feature>
<dbReference type="RefSeq" id="XP_055862172.1">
    <property type="nucleotide sequence ID" value="XM_056006197.1"/>
</dbReference>
<dbReference type="GO" id="GO:0022857">
    <property type="term" value="F:transmembrane transporter activity"/>
    <property type="evidence" value="ECO:0007669"/>
    <property type="project" value="InterPro"/>
</dbReference>
<feature type="transmembrane region" description="Helical" evidence="7">
    <location>
        <begin position="363"/>
        <end position="383"/>
    </location>
</feature>
<keyword evidence="4" id="KW-0653">Protein transport</keyword>
<feature type="transmembrane region" description="Helical" evidence="7">
    <location>
        <begin position="561"/>
        <end position="582"/>
    </location>
</feature>
<sequence length="675" mass="75757">MSASEEQPLLGPNPRLDQRIFIPAPPSRQISNLRRSLPRNVSKDQFPQDVHNIQSTQRTRLSAAWQLRLAIFTILSSVVLERISFYGLTGNLVLFLNKNPFLWESYNAMNAMFLFFGITYITSLIGGWIADSCLGRFKFMLLAFVIYGLGYALLPCVALNSDENASTELLPGICQQSNSTATANNLFEEKCAWLIILTLIIVGIGAGLLKSSIVPFGSEQLSRSSQQTQLSFFNWFYWCVNFGSFVGLGGVTYIQQQKSFKIGYIIGAATLGMSCIIFIMGRCFYVCRVPDGSMLTNIFRIIREAWKRNKQLQRLRSLHQKSASEGHGHIESTHEEKIGFLDHAKHRYGGSFHNSLVDDVKKLGVVLLVFAVLIPYWIVYFQMQTSFLFQGLHMRLDISSVPFTPIENNSKLVNNSKPVDNTKPEIVAAWFTLFDACFVILLLPLFDRVIYPRMARAGHPFTFTKRILLGMFFAMLAMIVAAIVEHFRLNSFWPYPDFPCQSRGINQTIGNTVYQAADMSIVWQIPQYALIGVSEVFASVASLQFAVTVAPKSMKAVITGLYYFFSGVGSLLGTAIISTLSYSNTWFNSQDYGNINCRLPCNNSGHSNVTVYSNSDSCHLDYYFYLLAGVELLAMILFLIVANKFGLNVDQLVQTGPSREDNKGKQLERPGANSR</sequence>
<keyword evidence="6 7" id="KW-0472">Membrane</keyword>
<gene>
    <name evidence="9 10" type="primary">LOC106059735</name>
</gene>
<organism evidence="8 9">
    <name type="scientific">Biomphalaria glabrata</name>
    <name type="common">Bloodfluke planorb</name>
    <name type="synonym">Freshwater snail</name>
    <dbReference type="NCBI Taxonomy" id="6526"/>
    <lineage>
        <taxon>Eukaryota</taxon>
        <taxon>Metazoa</taxon>
        <taxon>Spiralia</taxon>
        <taxon>Lophotrochozoa</taxon>
        <taxon>Mollusca</taxon>
        <taxon>Gastropoda</taxon>
        <taxon>Heterobranchia</taxon>
        <taxon>Euthyneura</taxon>
        <taxon>Panpulmonata</taxon>
        <taxon>Hygrophila</taxon>
        <taxon>Lymnaeoidea</taxon>
        <taxon>Planorbidae</taxon>
        <taxon>Biomphalaria</taxon>
    </lineage>
</organism>
<keyword evidence="4" id="KW-0571">Peptide transport</keyword>
<dbReference type="GeneID" id="106059735"/>
<name>A0A9W2YHI6_BIOGL</name>
<dbReference type="SUPFAM" id="SSF103473">
    <property type="entry name" value="MFS general substrate transporter"/>
    <property type="match status" value="1"/>
</dbReference>
<protein>
    <submittedName>
        <fullName evidence="9 10">Solute carrier family 15 member 4-like</fullName>
    </submittedName>
</protein>
<evidence type="ECO:0000256" key="1">
    <source>
        <dbReference type="ARBA" id="ARBA00004141"/>
    </source>
</evidence>
<accession>A0A9W2YHI6</accession>
<feature type="transmembrane region" description="Helical" evidence="7">
    <location>
        <begin position="622"/>
        <end position="642"/>
    </location>
</feature>
<evidence type="ECO:0000313" key="8">
    <source>
        <dbReference type="Proteomes" id="UP001165740"/>
    </source>
</evidence>
<dbReference type="AlphaFoldDB" id="A0A9W2YHI6"/>
<evidence type="ECO:0000256" key="7">
    <source>
        <dbReference type="SAM" id="Phobius"/>
    </source>
</evidence>
<dbReference type="Gene3D" id="1.20.1250.20">
    <property type="entry name" value="MFS general substrate transporter like domains"/>
    <property type="match status" value="1"/>
</dbReference>
<comment type="subcellular location">
    <subcellularLocation>
        <location evidence="1">Membrane</location>
        <topology evidence="1">Multi-pass membrane protein</topology>
    </subcellularLocation>
</comment>
<evidence type="ECO:0000256" key="3">
    <source>
        <dbReference type="ARBA" id="ARBA00022692"/>
    </source>
</evidence>
<keyword evidence="4" id="KW-0813">Transport</keyword>
<feature type="transmembrane region" description="Helical" evidence="7">
    <location>
        <begin position="67"/>
        <end position="88"/>
    </location>
</feature>
<evidence type="ECO:0000313" key="10">
    <source>
        <dbReference type="RefSeq" id="XP_055862173.1"/>
    </source>
</evidence>
<dbReference type="OMA" id="QMMGVWF"/>
<comment type="similarity">
    <text evidence="2">Belongs to the major facilitator superfamily. Proton-dependent oligopeptide transporter (POT/PTR) (TC 2.A.17) family.</text>
</comment>
<keyword evidence="5 7" id="KW-1133">Transmembrane helix</keyword>
<dbReference type="InterPro" id="IPR000109">
    <property type="entry name" value="POT_fam"/>
</dbReference>
<evidence type="ECO:0000256" key="4">
    <source>
        <dbReference type="ARBA" id="ARBA00022856"/>
    </source>
</evidence>
<evidence type="ECO:0000256" key="5">
    <source>
        <dbReference type="ARBA" id="ARBA00022989"/>
    </source>
</evidence>
<dbReference type="RefSeq" id="XP_055862173.1">
    <property type="nucleotide sequence ID" value="XM_056006198.1"/>
</dbReference>
<feature type="transmembrane region" description="Helical" evidence="7">
    <location>
        <begin position="467"/>
        <end position="484"/>
    </location>
</feature>
<feature type="transmembrane region" description="Helical" evidence="7">
    <location>
        <begin position="235"/>
        <end position="256"/>
    </location>
</feature>
<feature type="transmembrane region" description="Helical" evidence="7">
    <location>
        <begin position="528"/>
        <end position="549"/>
    </location>
</feature>
<feature type="transmembrane region" description="Helical" evidence="7">
    <location>
        <begin position="262"/>
        <end position="285"/>
    </location>
</feature>
<dbReference type="GO" id="GO:0016020">
    <property type="term" value="C:membrane"/>
    <property type="evidence" value="ECO:0007669"/>
    <property type="project" value="UniProtKB-SubCell"/>
</dbReference>
<dbReference type="Pfam" id="PF00854">
    <property type="entry name" value="PTR2"/>
    <property type="match status" value="2"/>
</dbReference>
<feature type="transmembrane region" description="Helical" evidence="7">
    <location>
        <begin position="141"/>
        <end position="161"/>
    </location>
</feature>